<dbReference type="GO" id="GO:0003924">
    <property type="term" value="F:GTPase activity"/>
    <property type="evidence" value="ECO:0007669"/>
    <property type="project" value="UniProtKB-UniRule"/>
</dbReference>
<dbReference type="Gene3D" id="3.40.50.300">
    <property type="entry name" value="P-loop containing nucleotide triphosphate hydrolases"/>
    <property type="match status" value="1"/>
</dbReference>
<dbReference type="GO" id="GO:0005886">
    <property type="term" value="C:plasma membrane"/>
    <property type="evidence" value="ECO:0007669"/>
    <property type="project" value="UniProtKB-SubCell"/>
</dbReference>
<feature type="binding site" evidence="7">
    <location>
        <begin position="50"/>
        <end position="57"/>
    </location>
    <ligand>
        <name>GTP</name>
        <dbReference type="ChEBI" id="CHEBI:37565"/>
    </ligand>
</feature>
<dbReference type="Pfam" id="PF07650">
    <property type="entry name" value="KH_2"/>
    <property type="match status" value="1"/>
</dbReference>
<dbReference type="PANTHER" id="PTHR42698">
    <property type="entry name" value="GTPASE ERA"/>
    <property type="match status" value="1"/>
</dbReference>
<dbReference type="PROSITE" id="PS50823">
    <property type="entry name" value="KH_TYPE_2"/>
    <property type="match status" value="1"/>
</dbReference>
<keyword evidence="6 7" id="KW-0342">GTP-binding</keyword>
<comment type="subunit">
    <text evidence="7">Monomer.</text>
</comment>
<dbReference type="GO" id="GO:0000028">
    <property type="term" value="P:ribosomal small subunit assembly"/>
    <property type="evidence" value="ECO:0007669"/>
    <property type="project" value="TreeGrafter"/>
</dbReference>
<dbReference type="Pfam" id="PF01926">
    <property type="entry name" value="MMR_HSR1"/>
    <property type="match status" value="1"/>
</dbReference>
<dbReference type="GO" id="GO:0005525">
    <property type="term" value="F:GTP binding"/>
    <property type="evidence" value="ECO:0007669"/>
    <property type="project" value="UniProtKB-UniRule"/>
</dbReference>
<comment type="subcellular location">
    <subcellularLocation>
        <location evidence="7">Cytoplasm</location>
    </subcellularLocation>
    <subcellularLocation>
        <location evidence="7">Cell membrane</location>
        <topology evidence="7">Peripheral membrane protein</topology>
    </subcellularLocation>
</comment>
<keyword evidence="4 7" id="KW-0547">Nucleotide-binding</keyword>
<dbReference type="CDD" id="cd22534">
    <property type="entry name" value="KH-II_Era"/>
    <property type="match status" value="1"/>
</dbReference>
<comment type="similarity">
    <text evidence="1 7 8 9">Belongs to the TRAFAC class TrmE-Era-EngA-EngB-Septin-like GTPase superfamily. Era GTPase family.</text>
</comment>
<dbReference type="AlphaFoldDB" id="A0A370FGR9"/>
<proteinExistence type="inferred from homology"/>
<dbReference type="Gene3D" id="3.30.300.20">
    <property type="match status" value="1"/>
</dbReference>
<evidence type="ECO:0000256" key="6">
    <source>
        <dbReference type="ARBA" id="ARBA00023134"/>
    </source>
</evidence>
<dbReference type="FunFam" id="3.30.300.20:FF:000003">
    <property type="entry name" value="GTPase Era"/>
    <property type="match status" value="1"/>
</dbReference>
<keyword evidence="7" id="KW-1003">Cell membrane</keyword>
<dbReference type="InterPro" id="IPR027417">
    <property type="entry name" value="P-loop_NTPase"/>
</dbReference>
<evidence type="ECO:0000256" key="3">
    <source>
        <dbReference type="ARBA" id="ARBA00022517"/>
    </source>
</evidence>
<evidence type="ECO:0000256" key="1">
    <source>
        <dbReference type="ARBA" id="ARBA00007921"/>
    </source>
</evidence>
<evidence type="ECO:0000256" key="2">
    <source>
        <dbReference type="ARBA" id="ARBA00020484"/>
    </source>
</evidence>
<dbReference type="PANTHER" id="PTHR42698:SF1">
    <property type="entry name" value="GTPASE ERA, MITOCHONDRIAL"/>
    <property type="match status" value="1"/>
</dbReference>
<keyword evidence="5 7" id="KW-0694">RNA-binding</keyword>
<evidence type="ECO:0000313" key="13">
    <source>
        <dbReference type="EMBL" id="RDI25945.1"/>
    </source>
</evidence>
<protein>
    <recommendedName>
        <fullName evidence="2 7">GTPase Era</fullName>
    </recommendedName>
</protein>
<dbReference type="NCBIfam" id="NF000908">
    <property type="entry name" value="PRK00089.1"/>
    <property type="match status" value="1"/>
</dbReference>
<organism evidence="13 14">
    <name type="scientific">Pseudacidovorax intermedius</name>
    <dbReference type="NCBI Taxonomy" id="433924"/>
    <lineage>
        <taxon>Bacteria</taxon>
        <taxon>Pseudomonadati</taxon>
        <taxon>Pseudomonadota</taxon>
        <taxon>Betaproteobacteria</taxon>
        <taxon>Burkholderiales</taxon>
        <taxon>Comamonadaceae</taxon>
        <taxon>Pseudacidovorax</taxon>
    </lineage>
</organism>
<evidence type="ECO:0000256" key="5">
    <source>
        <dbReference type="ARBA" id="ARBA00022884"/>
    </source>
</evidence>
<dbReference type="InterPro" id="IPR015946">
    <property type="entry name" value="KH_dom-like_a/b"/>
</dbReference>
<dbReference type="InterPro" id="IPR006073">
    <property type="entry name" value="GTP-bd"/>
</dbReference>
<dbReference type="NCBIfam" id="TIGR00231">
    <property type="entry name" value="small_GTP"/>
    <property type="match status" value="1"/>
</dbReference>
<evidence type="ECO:0000259" key="11">
    <source>
        <dbReference type="PROSITE" id="PS50823"/>
    </source>
</evidence>
<feature type="region of interest" description="G1" evidence="8">
    <location>
        <begin position="50"/>
        <end position="57"/>
    </location>
</feature>
<keyword evidence="7" id="KW-0472">Membrane</keyword>
<dbReference type="CDD" id="cd04163">
    <property type="entry name" value="Era"/>
    <property type="match status" value="1"/>
</dbReference>
<gene>
    <name evidence="7" type="primary">era</name>
    <name evidence="13" type="ORF">DFR41_103101</name>
</gene>
<sequence length="350" mass="39021">MNDHNDLPDLPSEPDHDPVPDHMPPMPAMPAGVQAQPIPGQRCGLVAIVGKPNVGKSTLMNALVGQKISITSRKAQTTRHRITGIRTVADAEGPGGTQFVFVDTPGFQTRHANALNRSLNKTVLGAVADVDLILFVVEAGRFTSADAKVLGLLDRNIPVLLIANKLDTVLRRADLAPWLQQMQREHGGEAQDRFAEFVPMSAKNAKDIERLFAICAKYLPEQNWWYDAEELTDRSEKFLAGETVREKLFRLTGDELPYTSTVVVDKFEEEPPQKKGHKRLVKIAATIVVERDGHKAMVIGDKGERIKRIGMETRQELEKLMDAKVFIELWVKVRSGWADDEARVKSFGYE</sequence>
<dbReference type="Proteomes" id="UP000255265">
    <property type="component" value="Unassembled WGS sequence"/>
</dbReference>
<dbReference type="GO" id="GO:0005829">
    <property type="term" value="C:cytosol"/>
    <property type="evidence" value="ECO:0007669"/>
    <property type="project" value="TreeGrafter"/>
</dbReference>
<dbReference type="PROSITE" id="PS51713">
    <property type="entry name" value="G_ERA"/>
    <property type="match status" value="1"/>
</dbReference>
<accession>A0A370FGR9</accession>
<feature type="binding site" evidence="7">
    <location>
        <begin position="164"/>
        <end position="167"/>
    </location>
    <ligand>
        <name>GTP</name>
        <dbReference type="ChEBI" id="CHEBI:37565"/>
    </ligand>
</feature>
<feature type="domain" description="Era-type G" evidence="12">
    <location>
        <begin position="42"/>
        <end position="221"/>
    </location>
</feature>
<dbReference type="GO" id="GO:0070181">
    <property type="term" value="F:small ribosomal subunit rRNA binding"/>
    <property type="evidence" value="ECO:0007669"/>
    <property type="project" value="UniProtKB-UniRule"/>
</dbReference>
<dbReference type="STRING" id="433924.NS331_10585"/>
<dbReference type="EMBL" id="QQAV01000003">
    <property type="protein sequence ID" value="RDI25945.1"/>
    <property type="molecule type" value="Genomic_DNA"/>
</dbReference>
<evidence type="ECO:0000256" key="10">
    <source>
        <dbReference type="SAM" id="MobiDB-lite"/>
    </source>
</evidence>
<feature type="region of interest" description="G4" evidence="8">
    <location>
        <begin position="164"/>
        <end position="167"/>
    </location>
</feature>
<keyword evidence="3 7" id="KW-0690">Ribosome biogenesis</keyword>
<dbReference type="NCBIfam" id="TIGR00436">
    <property type="entry name" value="era"/>
    <property type="match status" value="1"/>
</dbReference>
<dbReference type="InterPro" id="IPR005225">
    <property type="entry name" value="Small_GTP-bd"/>
</dbReference>
<evidence type="ECO:0000256" key="8">
    <source>
        <dbReference type="PROSITE-ProRule" id="PRU01050"/>
    </source>
</evidence>
<keyword evidence="7" id="KW-0963">Cytoplasm</keyword>
<dbReference type="InterPro" id="IPR030388">
    <property type="entry name" value="G_ERA_dom"/>
</dbReference>
<evidence type="ECO:0000313" key="14">
    <source>
        <dbReference type="Proteomes" id="UP000255265"/>
    </source>
</evidence>
<dbReference type="InterPro" id="IPR004044">
    <property type="entry name" value="KH_dom_type_2"/>
</dbReference>
<evidence type="ECO:0000256" key="9">
    <source>
        <dbReference type="RuleBase" id="RU003761"/>
    </source>
</evidence>
<feature type="binding site" evidence="7">
    <location>
        <begin position="103"/>
        <end position="107"/>
    </location>
    <ligand>
        <name>GTP</name>
        <dbReference type="ChEBI" id="CHEBI:37565"/>
    </ligand>
</feature>
<name>A0A370FGR9_9BURK</name>
<feature type="region of interest" description="G5" evidence="8">
    <location>
        <begin position="200"/>
        <end position="202"/>
    </location>
</feature>
<evidence type="ECO:0000256" key="4">
    <source>
        <dbReference type="ARBA" id="ARBA00022741"/>
    </source>
</evidence>
<feature type="region of interest" description="Disordered" evidence="10">
    <location>
        <begin position="1"/>
        <end position="29"/>
    </location>
</feature>
<dbReference type="GO" id="GO:0043024">
    <property type="term" value="F:ribosomal small subunit binding"/>
    <property type="evidence" value="ECO:0007669"/>
    <property type="project" value="TreeGrafter"/>
</dbReference>
<dbReference type="InterPro" id="IPR005662">
    <property type="entry name" value="GTPase_Era-like"/>
</dbReference>
<dbReference type="PRINTS" id="PR00449">
    <property type="entry name" value="RASTRNSFRMNG"/>
</dbReference>
<feature type="compositionally biased region" description="Basic and acidic residues" evidence="10">
    <location>
        <begin position="1"/>
        <end position="20"/>
    </location>
</feature>
<evidence type="ECO:0000259" key="12">
    <source>
        <dbReference type="PROSITE" id="PS51713"/>
    </source>
</evidence>
<dbReference type="SUPFAM" id="SSF52540">
    <property type="entry name" value="P-loop containing nucleoside triphosphate hydrolases"/>
    <property type="match status" value="1"/>
</dbReference>
<feature type="region of interest" description="G2" evidence="8">
    <location>
        <begin position="76"/>
        <end position="80"/>
    </location>
</feature>
<dbReference type="HAMAP" id="MF_00367">
    <property type="entry name" value="GTPase_Era"/>
    <property type="match status" value="1"/>
</dbReference>
<keyword evidence="14" id="KW-1185">Reference proteome</keyword>
<dbReference type="InterPro" id="IPR009019">
    <property type="entry name" value="KH_sf_prok-type"/>
</dbReference>
<dbReference type="SUPFAM" id="SSF54814">
    <property type="entry name" value="Prokaryotic type KH domain (KH-domain type II)"/>
    <property type="match status" value="1"/>
</dbReference>
<feature type="region of interest" description="G3" evidence="8">
    <location>
        <begin position="103"/>
        <end position="106"/>
    </location>
</feature>
<feature type="domain" description="KH type-2" evidence="11">
    <location>
        <begin position="278"/>
        <end position="335"/>
    </location>
</feature>
<comment type="caution">
    <text evidence="13">The sequence shown here is derived from an EMBL/GenBank/DDBJ whole genome shotgun (WGS) entry which is preliminary data.</text>
</comment>
<keyword evidence="7" id="KW-0699">rRNA-binding</keyword>
<comment type="function">
    <text evidence="7">An essential GTPase that binds both GDP and GTP, with rapid nucleotide exchange. Plays a role in 16S rRNA processing and 30S ribosomal subunit biogenesis and possibly also in cell cycle regulation and energy metabolism.</text>
</comment>
<evidence type="ECO:0000256" key="7">
    <source>
        <dbReference type="HAMAP-Rule" id="MF_00367"/>
    </source>
</evidence>
<reference evidence="13 14" key="1">
    <citation type="submission" date="2018-07" db="EMBL/GenBank/DDBJ databases">
        <title>Genomic Encyclopedia of Type Strains, Phase IV (KMG-IV): sequencing the most valuable type-strain genomes for metagenomic binning, comparative biology and taxonomic classification.</title>
        <authorList>
            <person name="Goeker M."/>
        </authorList>
    </citation>
    <scope>NUCLEOTIDE SEQUENCE [LARGE SCALE GENOMIC DNA]</scope>
    <source>
        <strain evidence="13 14">DSM 21352</strain>
    </source>
</reference>